<evidence type="ECO:0000313" key="3">
    <source>
        <dbReference type="Proteomes" id="UP000226442"/>
    </source>
</evidence>
<feature type="region of interest" description="Disordered" evidence="1">
    <location>
        <begin position="42"/>
        <end position="72"/>
    </location>
</feature>
<dbReference type="OrthoDB" id="488745at2"/>
<evidence type="ECO:0000313" key="2">
    <source>
        <dbReference type="EMBL" id="PHX54492.1"/>
    </source>
</evidence>
<name>A0A2G4EY86_9CYAN</name>
<evidence type="ECO:0000256" key="1">
    <source>
        <dbReference type="SAM" id="MobiDB-lite"/>
    </source>
</evidence>
<proteinExistence type="predicted"/>
<dbReference type="InterPro" id="IPR040278">
    <property type="entry name" value="UPF0426"/>
</dbReference>
<dbReference type="Pfam" id="PF26369">
    <property type="entry name" value="UPF0426"/>
    <property type="match status" value="1"/>
</dbReference>
<dbReference type="RefSeq" id="WP_096829547.1">
    <property type="nucleotide sequence ID" value="NZ_NXIB02000096.1"/>
</dbReference>
<dbReference type="PANTHER" id="PTHR35996:SF1">
    <property type="entry name" value="OS04G0528100 PROTEIN"/>
    <property type="match status" value="1"/>
</dbReference>
<dbReference type="PANTHER" id="PTHR35996">
    <property type="entry name" value="OSJNBA0038O10.25 PROTEIN"/>
    <property type="match status" value="1"/>
</dbReference>
<dbReference type="AlphaFoldDB" id="A0A2G4EY86"/>
<organism evidence="2 3">
    <name type="scientific">Tychonema bourrellyi FEM_GT703</name>
    <dbReference type="NCBI Taxonomy" id="2040638"/>
    <lineage>
        <taxon>Bacteria</taxon>
        <taxon>Bacillati</taxon>
        <taxon>Cyanobacteriota</taxon>
        <taxon>Cyanophyceae</taxon>
        <taxon>Oscillatoriophycideae</taxon>
        <taxon>Oscillatoriales</taxon>
        <taxon>Microcoleaceae</taxon>
        <taxon>Tychonema</taxon>
    </lineage>
</organism>
<sequence>MFLDELIPVAKELLEQPIAFTGGFVSGLLRLNLQEDPVKSWIDEQTGSTSYTPPASETTNGKSNGPQSISID</sequence>
<dbReference type="EMBL" id="NXIB02000096">
    <property type="protein sequence ID" value="PHX54492.1"/>
    <property type="molecule type" value="Genomic_DNA"/>
</dbReference>
<keyword evidence="3" id="KW-1185">Reference proteome</keyword>
<protein>
    <submittedName>
        <fullName evidence="2">Uncharacterized protein</fullName>
    </submittedName>
</protein>
<reference evidence="2" key="1">
    <citation type="submission" date="2017-10" db="EMBL/GenBank/DDBJ databases">
        <title>Draft genome sequence of the planktic cyanobacteria Tychonema bourrellyi isolated from alpine lentic freshwater.</title>
        <authorList>
            <person name="Tett A."/>
            <person name="Armanini F."/>
            <person name="Asnicar F."/>
            <person name="Boscaini A."/>
            <person name="Pasolli E."/>
            <person name="Zolfo M."/>
            <person name="Donati C."/>
            <person name="Salmaso N."/>
            <person name="Segata N."/>
        </authorList>
    </citation>
    <scope>NUCLEOTIDE SEQUENCE</scope>
    <source>
        <strain evidence="2">FEM_GT703</strain>
    </source>
</reference>
<gene>
    <name evidence="2" type="ORF">CP500_015760</name>
</gene>
<comment type="caution">
    <text evidence="2">The sequence shown here is derived from an EMBL/GenBank/DDBJ whole genome shotgun (WGS) entry which is preliminary data.</text>
</comment>
<dbReference type="Proteomes" id="UP000226442">
    <property type="component" value="Unassembled WGS sequence"/>
</dbReference>
<feature type="compositionally biased region" description="Polar residues" evidence="1">
    <location>
        <begin position="43"/>
        <end position="72"/>
    </location>
</feature>
<accession>A0A2G4EY86</accession>